<dbReference type="AlphaFoldDB" id="A0A7X0NEG4"/>
<protein>
    <submittedName>
        <fullName evidence="2">CelD/BcsL family acetyltransferase involved in cellulose biosynthesis</fullName>
    </submittedName>
</protein>
<evidence type="ECO:0000313" key="2">
    <source>
        <dbReference type="EMBL" id="MBB6541932.1"/>
    </source>
</evidence>
<dbReference type="InterPro" id="IPR038740">
    <property type="entry name" value="BioF2-like_GNAT_dom"/>
</dbReference>
<feature type="domain" description="BioF2-like acetyltransferase" evidence="1">
    <location>
        <begin position="181"/>
        <end position="324"/>
    </location>
</feature>
<dbReference type="InterPro" id="IPR016181">
    <property type="entry name" value="Acyl_CoA_acyltransferase"/>
</dbReference>
<dbReference type="Proteomes" id="UP000537141">
    <property type="component" value="Unassembled WGS sequence"/>
</dbReference>
<sequence length="369" mass="42902">MSLELSVITSLEEFELLATKWESFRRQHNDNNICNGWDWLNTWLDIFGSEKDQLYLHVWRYQQEIVGIIPCYLKTTLAGKELRFIATGEPIKSEVCSEFQDFIINAEFEERILKQFSDQVTVDQNFSAIIFDNIIETSIANRWLNTLSISNWVKKINSVGTRYIIPVQKKQEAQLSGFKSKSIKRHAKNFISNTDYQVIAINEKKALAGFYQQLIIEHNTSWQKRGETGAFENKSFVAFHRTFSERMLEKNKLVVFKIANKTEIAALFYGFIDGNTLYYYQSAVNHDSKLSSAGVAMHVVALNIAREKKLKFYDLMKGSNDSYKTRYITSDITVINASTYTLKYKFIKNIIKLFQKFNIRISKLISTHN</sequence>
<evidence type="ECO:0000259" key="1">
    <source>
        <dbReference type="Pfam" id="PF13480"/>
    </source>
</evidence>
<evidence type="ECO:0000313" key="3">
    <source>
        <dbReference type="Proteomes" id="UP000537141"/>
    </source>
</evidence>
<dbReference type="EMBL" id="JACHHU010000002">
    <property type="protein sequence ID" value="MBB6541932.1"/>
    <property type="molecule type" value="Genomic_DNA"/>
</dbReference>
<dbReference type="GO" id="GO:0016740">
    <property type="term" value="F:transferase activity"/>
    <property type="evidence" value="ECO:0007669"/>
    <property type="project" value="UniProtKB-KW"/>
</dbReference>
<comment type="caution">
    <text evidence="2">The sequence shown here is derived from an EMBL/GenBank/DDBJ whole genome shotgun (WGS) entry which is preliminary data.</text>
</comment>
<reference evidence="2 3" key="1">
    <citation type="submission" date="2020-08" db="EMBL/GenBank/DDBJ databases">
        <title>Genomic Encyclopedia of Type Strains, Phase IV (KMG-IV): sequencing the most valuable type-strain genomes for metagenomic binning, comparative biology and taxonomic classification.</title>
        <authorList>
            <person name="Goeker M."/>
        </authorList>
    </citation>
    <scope>NUCLEOTIDE SEQUENCE [LARGE SCALE GENOMIC DNA]</scope>
    <source>
        <strain evidence="2 3">DSM 26287</strain>
    </source>
</reference>
<organism evidence="2 3">
    <name type="scientific">Thalassotalea piscium</name>
    <dbReference type="NCBI Taxonomy" id="1230533"/>
    <lineage>
        <taxon>Bacteria</taxon>
        <taxon>Pseudomonadati</taxon>
        <taxon>Pseudomonadota</taxon>
        <taxon>Gammaproteobacteria</taxon>
        <taxon>Alteromonadales</taxon>
        <taxon>Colwelliaceae</taxon>
        <taxon>Thalassotalea</taxon>
    </lineage>
</organism>
<dbReference type="SUPFAM" id="SSF55729">
    <property type="entry name" value="Acyl-CoA N-acyltransferases (Nat)"/>
    <property type="match status" value="1"/>
</dbReference>
<gene>
    <name evidence="2" type="ORF">HNQ55_000407</name>
</gene>
<accession>A0A7X0NEG4</accession>
<keyword evidence="3" id="KW-1185">Reference proteome</keyword>
<proteinExistence type="predicted"/>
<dbReference type="RefSeq" id="WP_184421973.1">
    <property type="nucleotide sequence ID" value="NZ_AP027362.1"/>
</dbReference>
<dbReference type="Pfam" id="PF13480">
    <property type="entry name" value="Acetyltransf_6"/>
    <property type="match status" value="1"/>
</dbReference>
<keyword evidence="2" id="KW-0808">Transferase</keyword>
<name>A0A7X0NEG4_9GAMM</name>
<dbReference type="Gene3D" id="3.40.630.30">
    <property type="match status" value="1"/>
</dbReference>